<dbReference type="SUPFAM" id="SSF53335">
    <property type="entry name" value="S-adenosyl-L-methionine-dependent methyltransferases"/>
    <property type="match status" value="1"/>
</dbReference>
<dbReference type="PROSITE" id="PS00094">
    <property type="entry name" value="C5_MTASE_1"/>
    <property type="match status" value="1"/>
</dbReference>
<dbReference type="NCBIfam" id="TIGR00675">
    <property type="entry name" value="dcm"/>
    <property type="match status" value="1"/>
</dbReference>
<dbReference type="InterPro" id="IPR001525">
    <property type="entry name" value="C5_MeTfrase"/>
</dbReference>
<dbReference type="Gene3D" id="3.90.120.10">
    <property type="entry name" value="DNA Methylase, subunit A, domain 2"/>
    <property type="match status" value="1"/>
</dbReference>
<dbReference type="AlphaFoldDB" id="A0A6P1KGU0"/>
<keyword evidence="3 6" id="KW-0949">S-adenosyl-L-methionine</keyword>
<dbReference type="GO" id="GO:0009307">
    <property type="term" value="P:DNA restriction-modification system"/>
    <property type="evidence" value="ECO:0007669"/>
    <property type="project" value="UniProtKB-KW"/>
</dbReference>
<comment type="similarity">
    <text evidence="6 7">Belongs to the class I-like SAM-binding methyltransferase superfamily. C5-methyltransferase family.</text>
</comment>
<dbReference type="InterPro" id="IPR018117">
    <property type="entry name" value="C5_DNA_meth_AS"/>
</dbReference>
<dbReference type="PROSITE" id="PS00095">
    <property type="entry name" value="C5_MTASE_2"/>
    <property type="match status" value="1"/>
</dbReference>
<dbReference type="PANTHER" id="PTHR10629:SF52">
    <property type="entry name" value="DNA (CYTOSINE-5)-METHYLTRANSFERASE 1"/>
    <property type="match status" value="1"/>
</dbReference>
<evidence type="ECO:0000313" key="9">
    <source>
        <dbReference type="EMBL" id="QHG10110.1"/>
    </source>
</evidence>
<evidence type="ECO:0000256" key="5">
    <source>
        <dbReference type="ARBA" id="ARBA00047422"/>
    </source>
</evidence>
<dbReference type="InterPro" id="IPR029063">
    <property type="entry name" value="SAM-dependent_MTases_sf"/>
</dbReference>
<dbReference type="PROSITE" id="PS51679">
    <property type="entry name" value="SAM_MT_C5"/>
    <property type="match status" value="1"/>
</dbReference>
<evidence type="ECO:0000256" key="4">
    <source>
        <dbReference type="ARBA" id="ARBA00022747"/>
    </source>
</evidence>
<proteinExistence type="inferred from homology"/>
<keyword evidence="4" id="KW-0680">Restriction system</keyword>
<dbReference type="PANTHER" id="PTHR10629">
    <property type="entry name" value="CYTOSINE-SPECIFIC METHYLTRANSFERASE"/>
    <property type="match status" value="1"/>
</dbReference>
<protein>
    <recommendedName>
        <fullName evidence="8">Cytosine-specific methyltransferase</fullName>
        <ecNumber evidence="8">2.1.1.37</ecNumber>
    </recommendedName>
</protein>
<evidence type="ECO:0000256" key="1">
    <source>
        <dbReference type="ARBA" id="ARBA00022603"/>
    </source>
</evidence>
<dbReference type="GO" id="GO:0003677">
    <property type="term" value="F:DNA binding"/>
    <property type="evidence" value="ECO:0007669"/>
    <property type="project" value="TreeGrafter"/>
</dbReference>
<evidence type="ECO:0000256" key="3">
    <source>
        <dbReference type="ARBA" id="ARBA00022691"/>
    </source>
</evidence>
<gene>
    <name evidence="9" type="primary">dcm</name>
    <name evidence="9" type="ORF">GSF12_09605</name>
</gene>
<sequence length="407" mass="47337">MAELNFIDLFAGAGGLSEGFVRAGFSPIAHVEIDKNACDTLQTRNAYYYLKKKNDLGIYYDYLKKSISKQELFQELSFLEQNVIHHAIGEDNSKIFNIIDEKLHNKNIDLIIGGPPCQAYSVVGRYRLLKSKDEDARNLLYKEYAKFLKKYKPKAFVFENVLGLLSAEQGKYFNNLKKYFKSIGYCLDYKVLNASDFGVLQDRKRVIIIGWRKDLDFAYPTFDFQENHNSIKDILLDLPFLNPGDSEPISFYTKENNSYLKKSFIRDENDFVTQHITRQHNERDLKIYKIAIEKWLNEKKRLNYPDLPNELKTHKNESSFIDRFKVVNVNGFSHTVLAHIAKDGHYYIYPSLEQIRSLSVREVARIQSFPDNYYFEGGRTAAFKQIGNAVPPLMAYEIAKKIKDNLL</sequence>
<dbReference type="Pfam" id="PF00145">
    <property type="entry name" value="DNA_methylase"/>
    <property type="match status" value="2"/>
</dbReference>
<feature type="active site" evidence="6">
    <location>
        <position position="117"/>
    </location>
</feature>
<evidence type="ECO:0000256" key="6">
    <source>
        <dbReference type="PROSITE-ProRule" id="PRU01016"/>
    </source>
</evidence>
<reference evidence="9" key="1">
    <citation type="journal article" date="2020" name="Microbiol. Resour. Announc.">
        <title>Complete Genome Sequence of Moraxella osloensis Strain YV1, Isolated from an Australian Wastewater Treatment Plant.</title>
        <authorList>
            <person name="Batinovic S."/>
            <person name="Rice D.T.F."/>
            <person name="Seviour R.J."/>
            <person name="Petrovski S."/>
        </authorList>
    </citation>
    <scope>NUCLEOTIDE SEQUENCE</scope>
    <source>
        <strain evidence="9">YV1</strain>
    </source>
</reference>
<accession>A0A6P1KGU0</accession>
<evidence type="ECO:0000256" key="7">
    <source>
        <dbReference type="RuleBase" id="RU000416"/>
    </source>
</evidence>
<name>A0A6P1KGU0_FAUOS</name>
<keyword evidence="1 6" id="KW-0489">Methyltransferase</keyword>
<keyword evidence="2 6" id="KW-0808">Transferase</keyword>
<dbReference type="REBASE" id="370810">
    <property type="entry name" value="M.MosYV1ORF9605P"/>
</dbReference>
<organism evidence="9">
    <name type="scientific">Faucicola osloensis</name>
    <name type="common">Moraxella osloensis</name>
    <dbReference type="NCBI Taxonomy" id="34062"/>
    <lineage>
        <taxon>Bacteria</taxon>
        <taxon>Pseudomonadati</taxon>
        <taxon>Pseudomonadota</taxon>
        <taxon>Gammaproteobacteria</taxon>
        <taxon>Moraxellales</taxon>
        <taxon>Moraxellaceae</taxon>
        <taxon>Faucicola</taxon>
    </lineage>
</organism>
<evidence type="ECO:0000256" key="8">
    <source>
        <dbReference type="RuleBase" id="RU000417"/>
    </source>
</evidence>
<dbReference type="EMBL" id="CP047226">
    <property type="protein sequence ID" value="QHG10110.1"/>
    <property type="molecule type" value="Genomic_DNA"/>
</dbReference>
<dbReference type="InterPro" id="IPR050390">
    <property type="entry name" value="C5-Methyltransferase"/>
</dbReference>
<evidence type="ECO:0000256" key="2">
    <source>
        <dbReference type="ARBA" id="ARBA00022679"/>
    </source>
</evidence>
<dbReference type="PRINTS" id="PR00105">
    <property type="entry name" value="C5METTRFRASE"/>
</dbReference>
<dbReference type="GO" id="GO:0044027">
    <property type="term" value="P:negative regulation of gene expression via chromosomal CpG island methylation"/>
    <property type="evidence" value="ECO:0007669"/>
    <property type="project" value="TreeGrafter"/>
</dbReference>
<comment type="catalytic activity">
    <reaction evidence="5 8">
        <text>a 2'-deoxycytidine in DNA + S-adenosyl-L-methionine = a 5-methyl-2'-deoxycytidine in DNA + S-adenosyl-L-homocysteine + H(+)</text>
        <dbReference type="Rhea" id="RHEA:13681"/>
        <dbReference type="Rhea" id="RHEA-COMP:11369"/>
        <dbReference type="Rhea" id="RHEA-COMP:11370"/>
        <dbReference type="ChEBI" id="CHEBI:15378"/>
        <dbReference type="ChEBI" id="CHEBI:57856"/>
        <dbReference type="ChEBI" id="CHEBI:59789"/>
        <dbReference type="ChEBI" id="CHEBI:85452"/>
        <dbReference type="ChEBI" id="CHEBI:85454"/>
        <dbReference type="EC" id="2.1.1.37"/>
    </reaction>
</comment>
<dbReference type="GO" id="GO:0032259">
    <property type="term" value="P:methylation"/>
    <property type="evidence" value="ECO:0007669"/>
    <property type="project" value="UniProtKB-KW"/>
</dbReference>
<dbReference type="EC" id="2.1.1.37" evidence="8"/>
<dbReference type="GO" id="GO:0003886">
    <property type="term" value="F:DNA (cytosine-5-)-methyltransferase activity"/>
    <property type="evidence" value="ECO:0007669"/>
    <property type="project" value="UniProtKB-EC"/>
</dbReference>
<dbReference type="InterPro" id="IPR031303">
    <property type="entry name" value="C5_meth_CS"/>
</dbReference>
<dbReference type="Gene3D" id="3.40.50.150">
    <property type="entry name" value="Vaccinia Virus protein VP39"/>
    <property type="match status" value="1"/>
</dbReference>